<protein>
    <recommendedName>
        <fullName evidence="4">Lipoprotein</fullName>
    </recommendedName>
</protein>
<feature type="signal peptide" evidence="1">
    <location>
        <begin position="1"/>
        <end position="18"/>
    </location>
</feature>
<accession>A0A1I6HS03</accession>
<evidence type="ECO:0000313" key="2">
    <source>
        <dbReference type="EMBL" id="SFR57236.1"/>
    </source>
</evidence>
<dbReference type="RefSeq" id="WP_175500714.1">
    <property type="nucleotide sequence ID" value="NZ_FOYO01000001.1"/>
</dbReference>
<gene>
    <name evidence="2" type="ORF">SAMN04488002_3333</name>
</gene>
<name>A0A1I6HS03_9RHOB</name>
<dbReference type="PROSITE" id="PS51257">
    <property type="entry name" value="PROKAR_LIPOPROTEIN"/>
    <property type="match status" value="1"/>
</dbReference>
<keyword evidence="1" id="KW-0732">Signal</keyword>
<organism evidence="2 3">
    <name type="scientific">Litoreibacter janthinus</name>
    <dbReference type="NCBI Taxonomy" id="670154"/>
    <lineage>
        <taxon>Bacteria</taxon>
        <taxon>Pseudomonadati</taxon>
        <taxon>Pseudomonadota</taxon>
        <taxon>Alphaproteobacteria</taxon>
        <taxon>Rhodobacterales</taxon>
        <taxon>Roseobacteraceae</taxon>
        <taxon>Litoreibacter</taxon>
    </lineage>
</organism>
<evidence type="ECO:0000256" key="1">
    <source>
        <dbReference type="SAM" id="SignalP"/>
    </source>
</evidence>
<dbReference type="Proteomes" id="UP000199658">
    <property type="component" value="Unassembled WGS sequence"/>
</dbReference>
<proteinExistence type="predicted"/>
<evidence type="ECO:0008006" key="4">
    <source>
        <dbReference type="Google" id="ProtNLM"/>
    </source>
</evidence>
<sequence length="53" mass="5833">MRRLCVLTLTFLTLTACAEYRPSEAECFINSFAEVSGSNCNFELLGPIGNLSE</sequence>
<reference evidence="3" key="1">
    <citation type="submission" date="2016-10" db="EMBL/GenBank/DDBJ databases">
        <authorList>
            <person name="Varghese N."/>
            <person name="Submissions S."/>
        </authorList>
    </citation>
    <scope>NUCLEOTIDE SEQUENCE [LARGE SCALE GENOMIC DNA]</scope>
    <source>
        <strain evidence="3">DSM 26921</strain>
    </source>
</reference>
<feature type="chain" id="PRO_5011688169" description="Lipoprotein" evidence="1">
    <location>
        <begin position="19"/>
        <end position="53"/>
    </location>
</feature>
<dbReference type="AlphaFoldDB" id="A0A1I6HS03"/>
<evidence type="ECO:0000313" key="3">
    <source>
        <dbReference type="Proteomes" id="UP000199658"/>
    </source>
</evidence>
<dbReference type="EMBL" id="FOYO01000001">
    <property type="protein sequence ID" value="SFR57236.1"/>
    <property type="molecule type" value="Genomic_DNA"/>
</dbReference>
<keyword evidence="3" id="KW-1185">Reference proteome</keyword>